<keyword evidence="3 5" id="KW-0067">ATP-binding</keyword>
<evidence type="ECO:0000313" key="6">
    <source>
        <dbReference type="Proteomes" id="UP000632828"/>
    </source>
</evidence>
<dbReference type="GO" id="GO:0005524">
    <property type="term" value="F:ATP binding"/>
    <property type="evidence" value="ECO:0007669"/>
    <property type="project" value="UniProtKB-KW"/>
</dbReference>
<dbReference type="GO" id="GO:0016887">
    <property type="term" value="F:ATP hydrolysis activity"/>
    <property type="evidence" value="ECO:0007669"/>
    <property type="project" value="InterPro"/>
</dbReference>
<dbReference type="Pfam" id="PF00005">
    <property type="entry name" value="ABC_tran"/>
    <property type="match status" value="1"/>
</dbReference>
<sequence>MSDPLLKIVGLRKHFGAVRACHNLSLEICTGETHALIGPNGAGKTTLLNLLSGDLKPDAGQIFLDNRDITRVPLYHRAHLGLARSYQITSIFPQLSVEENLLLAIQAHSGHSFRFWKKAVSDPQLRRELEPALERVGLEHRARDRAAALSHGEKKQLEVGMALACNPRVLFLDEPMAGMGPGGSVELGKLIAGLKQQMTIVLVEHDVEAIFSLADRITVLVYGEIVVTGTADEIRSSAAVREAYLGEEEPC</sequence>
<dbReference type="SUPFAM" id="SSF52540">
    <property type="entry name" value="P-loop containing nucleoside triphosphate hydrolases"/>
    <property type="match status" value="1"/>
</dbReference>
<evidence type="ECO:0000256" key="3">
    <source>
        <dbReference type="ARBA" id="ARBA00022840"/>
    </source>
</evidence>
<dbReference type="InterPro" id="IPR027417">
    <property type="entry name" value="P-loop_NTPase"/>
</dbReference>
<keyword evidence="6" id="KW-1185">Reference proteome</keyword>
<dbReference type="EMBL" id="JACWUN010000008">
    <property type="protein sequence ID" value="MBD1400699.1"/>
    <property type="molecule type" value="Genomic_DNA"/>
</dbReference>
<dbReference type="AlphaFoldDB" id="A0A8J6QLN9"/>
<keyword evidence="1" id="KW-0813">Transport</keyword>
<dbReference type="GO" id="GO:0005886">
    <property type="term" value="C:plasma membrane"/>
    <property type="evidence" value="ECO:0007669"/>
    <property type="project" value="TreeGrafter"/>
</dbReference>
<comment type="caution">
    <text evidence="5">The sequence shown here is derived from an EMBL/GenBank/DDBJ whole genome shotgun (WGS) entry which is preliminary data.</text>
</comment>
<dbReference type="RefSeq" id="WP_191155507.1">
    <property type="nucleotide sequence ID" value="NZ_JACWUN010000008.1"/>
</dbReference>
<dbReference type="Pfam" id="PF12399">
    <property type="entry name" value="BCA_ABC_TP_C"/>
    <property type="match status" value="1"/>
</dbReference>
<proteinExistence type="predicted"/>
<feature type="domain" description="ABC transporter" evidence="4">
    <location>
        <begin position="6"/>
        <end position="247"/>
    </location>
</feature>
<reference evidence="5" key="1">
    <citation type="submission" date="2020-09" db="EMBL/GenBank/DDBJ databases">
        <title>Pelobacter alkaliphilus sp. nov., a novel anaerobic arsenate-reducing bacterium from terrestrial mud volcano.</title>
        <authorList>
            <person name="Khomyakova M.A."/>
            <person name="Merkel A.Y."/>
            <person name="Slobodkin A.I."/>
        </authorList>
    </citation>
    <scope>NUCLEOTIDE SEQUENCE</scope>
    <source>
        <strain evidence="5">M08fum</strain>
    </source>
</reference>
<keyword evidence="2" id="KW-0547">Nucleotide-binding</keyword>
<evidence type="ECO:0000313" key="5">
    <source>
        <dbReference type="EMBL" id="MBD1400699.1"/>
    </source>
</evidence>
<protein>
    <submittedName>
        <fullName evidence="5">ABC transporter ATP-binding protein</fullName>
    </submittedName>
</protein>
<dbReference type="InterPro" id="IPR051120">
    <property type="entry name" value="ABC_AA/LPS_Transport"/>
</dbReference>
<dbReference type="InterPro" id="IPR003593">
    <property type="entry name" value="AAA+_ATPase"/>
</dbReference>
<dbReference type="Proteomes" id="UP000632828">
    <property type="component" value="Unassembled WGS sequence"/>
</dbReference>
<evidence type="ECO:0000259" key="4">
    <source>
        <dbReference type="PROSITE" id="PS50893"/>
    </source>
</evidence>
<evidence type="ECO:0000256" key="1">
    <source>
        <dbReference type="ARBA" id="ARBA00022448"/>
    </source>
</evidence>
<gene>
    <name evidence="5" type="ORF">ICT70_08465</name>
</gene>
<dbReference type="CDD" id="cd03219">
    <property type="entry name" value="ABC_Mj1267_LivG_branched"/>
    <property type="match status" value="1"/>
</dbReference>
<organism evidence="5 6">
    <name type="scientific">Pelovirga terrestris</name>
    <dbReference type="NCBI Taxonomy" id="2771352"/>
    <lineage>
        <taxon>Bacteria</taxon>
        <taxon>Pseudomonadati</taxon>
        <taxon>Thermodesulfobacteriota</taxon>
        <taxon>Desulfuromonadia</taxon>
        <taxon>Geobacterales</taxon>
        <taxon>Geobacteraceae</taxon>
        <taxon>Pelovirga</taxon>
    </lineage>
</organism>
<dbReference type="InterPro" id="IPR003439">
    <property type="entry name" value="ABC_transporter-like_ATP-bd"/>
</dbReference>
<dbReference type="PANTHER" id="PTHR45772:SF2">
    <property type="entry name" value="ABC TRANSPORTER ATP-BINDING PROTEIN"/>
    <property type="match status" value="1"/>
</dbReference>
<accession>A0A8J6QLN9</accession>
<dbReference type="SMART" id="SM00382">
    <property type="entry name" value="AAA"/>
    <property type="match status" value="1"/>
</dbReference>
<dbReference type="Gene3D" id="3.40.50.300">
    <property type="entry name" value="P-loop containing nucleotide triphosphate hydrolases"/>
    <property type="match status" value="1"/>
</dbReference>
<name>A0A8J6QLN9_9BACT</name>
<dbReference type="PANTHER" id="PTHR45772">
    <property type="entry name" value="CONSERVED COMPONENT OF ABC TRANSPORTER FOR NATURAL AMINO ACIDS-RELATED"/>
    <property type="match status" value="1"/>
</dbReference>
<evidence type="ECO:0000256" key="2">
    <source>
        <dbReference type="ARBA" id="ARBA00022741"/>
    </source>
</evidence>
<dbReference type="InterPro" id="IPR032823">
    <property type="entry name" value="BCA_ABC_TP_C"/>
</dbReference>
<dbReference type="PROSITE" id="PS50893">
    <property type="entry name" value="ABC_TRANSPORTER_2"/>
    <property type="match status" value="1"/>
</dbReference>